<feature type="region of interest" description="Disordered" evidence="1">
    <location>
        <begin position="569"/>
        <end position="596"/>
    </location>
</feature>
<dbReference type="KEGG" id="gog:C1280_35340"/>
<reference evidence="2 3" key="1">
    <citation type="submission" date="2018-01" db="EMBL/GenBank/DDBJ databases">
        <title>G. obscuriglobus.</title>
        <authorList>
            <person name="Franke J."/>
            <person name="Blomberg W."/>
            <person name="Selmecki A."/>
        </authorList>
    </citation>
    <scope>NUCLEOTIDE SEQUENCE [LARGE SCALE GENOMIC DNA]</scope>
    <source>
        <strain evidence="2 3">DSM 5831</strain>
    </source>
</reference>
<feature type="region of interest" description="Disordered" evidence="1">
    <location>
        <begin position="1101"/>
        <end position="1120"/>
    </location>
</feature>
<organism evidence="2 3">
    <name type="scientific">Gemmata obscuriglobus</name>
    <dbReference type="NCBI Taxonomy" id="114"/>
    <lineage>
        <taxon>Bacteria</taxon>
        <taxon>Pseudomonadati</taxon>
        <taxon>Planctomycetota</taxon>
        <taxon>Planctomycetia</taxon>
        <taxon>Gemmatales</taxon>
        <taxon>Gemmataceae</taxon>
        <taxon>Gemmata</taxon>
    </lineage>
</organism>
<evidence type="ECO:0000256" key="1">
    <source>
        <dbReference type="SAM" id="MobiDB-lite"/>
    </source>
</evidence>
<gene>
    <name evidence="2" type="ORF">C1280_35340</name>
</gene>
<evidence type="ECO:0008006" key="4">
    <source>
        <dbReference type="Google" id="ProtNLM"/>
    </source>
</evidence>
<feature type="region of interest" description="Disordered" evidence="1">
    <location>
        <begin position="1428"/>
        <end position="1465"/>
    </location>
</feature>
<sequence>MYPAAITLSVSDHFPGAPAVESASLAQLKREHAAKVRRLEETLLSLDNLLSPQDWLDAGDGFPGYGSWRVNRPAQRTQDRTKAPLSYLNEDEWRQHVALARDLCIRNHLALGFRDHISNFVGSMQLAFVPRRRGDAQAEAVAKACLALWEEWCEFAEWGQGEEDREEECRRRLIVEGETTLRFFVGDDTSDGLPYVRHIEPELIRTPDGHSTLDPFGWGVITAEGDDEREEGLWLCDPANVSRGRQVASSEYVRMKANVDRTVKRGLSDFFPVGEQLRKVLGLLDNMAHVARVQAAIAWWEQYPNATLDQVINSVRMGEDYSRVKPAGNPGSSTSVTGYEAGTVVRTEGGREVKPGPVSSGTAGFETVERLVLKGVGFRWGCPSYFSGEGDASFASVLVTGSPFVRLTQGRQERVKAFACRVATRVLEFCERSGRLARGTSKRVKPVATAGPVVIADEEKKARTFLSLYQQKCASPLEFMRSTGAEPDQVAKDIAEWQAKFPDQGGGGLPPASPPPGAPPAPTDPTSTPPGSAGGDGSSPNPTDIFGEQILREKFTGDITDAAGRKRHYVDGKQVAQPQAGNSDAGTKPSADGTVEQVPDQDRADITGGIDQAVAALPEAERPAASVVAKAKDVALTAAAKTYIWAVKVANSPKTAALGSLLADIFDTPSDLGKLGYNPNTSSGTANPRNADFVSANLADTIGVGISGHLVASIASKLIVKAGAWAAGQVRGRAEAVETDGVNEWAEIIAELLAHLHEQLGVQAPTPDAATVEQGLRSALAEQSEIATEAKSEGETWQGDSGRWFTLKKGHVVPAPAPQKDTGNTSRAPSAAVLKKHPTADKQYLNHLAEAAPTQDVRDYLETAAWNVPGEQVPLSPEARRHATVERLAAVHRDAIKDGKPEVAEHLANVIRWFGGTFEGPEAGQTTKFDGALYHTADGASAWTGDAVVVVRQPVRGPDRQLAIKGLVKTGHQESVASEHIGRTAEGHEWVSEALYALLSTEARAGLTLMTITDRNGNQVKRWVRAGVAQNTQPQQRGADHVVSRALADPSSLSAADVKALADHAAGLSKEDLRALNLEFRQKIGGSKAALASRLVEHVRQQGAQTAPAAPANAPPKPGEVRTVPTHELKVDPGRFQFKLNTNNPAGVTKELEGVKSFNPEFAGVVSVWRDPADGETYIVNGHHRHELAARTGHPDLAVRYLQAKDAREARAKGALINIAEGRGTAVDAAKFMRDMGVSPADLEKHGVSLKGKLAEDAATMTKLNDKAFDRVARGTLEPEKALAVAKHLDNPDRQEKLFKLLDKREESGKDLSNRTVEELARQMAAVPAVTTVNSTLWGDEESEDDTFVERAELAGHVRSALAQELNDFRAVASTRRAGRVADAGNSLNTDENRRRAQELESHSNTYDLLANRKGAISDALDAGAVQMKKAKTKKEKDRARAETLENAKKAIRSTLDNLTRRPGE</sequence>
<feature type="compositionally biased region" description="Basic and acidic residues" evidence="1">
    <location>
        <begin position="1435"/>
        <end position="1449"/>
    </location>
</feature>
<evidence type="ECO:0000313" key="3">
    <source>
        <dbReference type="Proteomes" id="UP000245802"/>
    </source>
</evidence>
<feature type="region of interest" description="Disordered" evidence="1">
    <location>
        <begin position="500"/>
        <end position="545"/>
    </location>
</feature>
<feature type="compositionally biased region" description="Polar residues" evidence="1">
    <location>
        <begin position="576"/>
        <end position="585"/>
    </location>
</feature>
<evidence type="ECO:0000313" key="2">
    <source>
        <dbReference type="EMBL" id="AWM41755.1"/>
    </source>
</evidence>
<dbReference type="RefSeq" id="WP_010038311.1">
    <property type="nucleotide sequence ID" value="NZ_CP025958.1"/>
</dbReference>
<dbReference type="OrthoDB" id="290804at2"/>
<accession>A0A2Z3HFL0</accession>
<feature type="compositionally biased region" description="Pro residues" evidence="1">
    <location>
        <begin position="511"/>
        <end position="523"/>
    </location>
</feature>
<keyword evidence="3" id="KW-1185">Reference proteome</keyword>
<protein>
    <recommendedName>
        <fullName evidence="4">ParB/Sulfiredoxin domain-containing protein</fullName>
    </recommendedName>
</protein>
<name>A0A2Z3HFL0_9BACT</name>
<proteinExistence type="predicted"/>
<dbReference type="EMBL" id="CP025958">
    <property type="protein sequence ID" value="AWM41755.1"/>
    <property type="molecule type" value="Genomic_DNA"/>
</dbReference>
<dbReference type="Proteomes" id="UP000245802">
    <property type="component" value="Chromosome"/>
</dbReference>